<reference evidence="1" key="1">
    <citation type="submission" date="2020-05" db="EMBL/GenBank/DDBJ databases">
        <authorList>
            <person name="Chiriac C."/>
            <person name="Salcher M."/>
            <person name="Ghai R."/>
            <person name="Kavagutti S V."/>
        </authorList>
    </citation>
    <scope>NUCLEOTIDE SEQUENCE</scope>
</reference>
<name>A0A6J7KV80_9ZZZZ</name>
<proteinExistence type="predicted"/>
<evidence type="ECO:0000313" key="1">
    <source>
        <dbReference type="EMBL" id="CAB4958279.1"/>
    </source>
</evidence>
<organism evidence="1">
    <name type="scientific">freshwater metagenome</name>
    <dbReference type="NCBI Taxonomy" id="449393"/>
    <lineage>
        <taxon>unclassified sequences</taxon>
        <taxon>metagenomes</taxon>
        <taxon>ecological metagenomes</taxon>
    </lineage>
</organism>
<sequence>MRAGPRVERALAVIGATGLLIGGFDALTYASTGSSLLLGRSNTANRTTTISNTGSGAALRLVTSTTAAAPFTTNARGRVPNLYADKAANSLKLAGLTVTQVKTAAHSTFATVATDPAGIHFGDTTFTVGKLPTGSYLATLSGHVMLTEGGNLGGTPPTANYIHCELSRPGEVLADGTGDAVSDVDAYPTFSRVITVTSTQVLSLVCWTRSADGWVAIPDRRLAVSFVSLDGLALRNLE</sequence>
<gene>
    <name evidence="1" type="ORF">UFOPK3773_01831</name>
</gene>
<protein>
    <submittedName>
        <fullName evidence="1">Unannotated protein</fullName>
    </submittedName>
</protein>
<dbReference type="EMBL" id="CAFBNF010000251">
    <property type="protein sequence ID" value="CAB4958279.1"/>
    <property type="molecule type" value="Genomic_DNA"/>
</dbReference>
<dbReference type="AlphaFoldDB" id="A0A6J7KV80"/>
<accession>A0A6J7KV80</accession>